<accession>A0A9W3ECN6</accession>
<reference evidence="3" key="2">
    <citation type="submission" date="2025-08" db="UniProtKB">
        <authorList>
            <consortium name="RefSeq"/>
        </authorList>
    </citation>
    <scope>IDENTIFICATION</scope>
</reference>
<evidence type="ECO:0000313" key="3">
    <source>
        <dbReference type="RefSeq" id="WP_169732474.1"/>
    </source>
</evidence>
<proteinExistence type="predicted"/>
<dbReference type="Pfam" id="PF03372">
    <property type="entry name" value="Exo_endo_phos"/>
    <property type="match status" value="1"/>
</dbReference>
<name>A0A9W3ECN6_9BURK</name>
<dbReference type="Gene3D" id="3.60.10.10">
    <property type="entry name" value="Endonuclease/exonuclease/phosphatase"/>
    <property type="match status" value="1"/>
</dbReference>
<keyword evidence="3" id="KW-0378">Hydrolase</keyword>
<sequence length="258" mass="28271">MIRLATWNIHGGVGADGHFVPNRIVDVLRELHADVIALQEVESGRTGFDMLAWLAERCGMHSVAGPTLVRGGGDYGNALLSRFPVASRRLLDLSVPGREPRGAIVATLDTPPVPMRVIATHLGLAPAERRAQVRRLLAELTEIEAANGSALESAARETMVLMGDVNEWSLWGRPLRWLHRWFEDAPAPRSFPARLPLFALDRIWVKPRPMLVRVAAHRSRLARIASDHLPVVAVVDPGPAVPGRAAMPLSARAWPRQA</sequence>
<keyword evidence="2" id="KW-1185">Reference proteome</keyword>
<reference evidence="3" key="1">
    <citation type="journal article" date="2000" name="Trends Biochem. Sci.">
        <title>Functionally unrelated signalling proteins contain a fold similar to Mg2+-dependent endonucleases.</title>
        <authorList>
            <person name="Dlakic M."/>
        </authorList>
    </citation>
    <scope>NUCLEOTIDE SEQUENCE</scope>
</reference>
<evidence type="ECO:0000259" key="1">
    <source>
        <dbReference type="Pfam" id="PF03372"/>
    </source>
</evidence>
<protein>
    <submittedName>
        <fullName evidence="3">Endonuclease/exonuclease/phosphatase family protein</fullName>
    </submittedName>
</protein>
<dbReference type="GO" id="GO:0006506">
    <property type="term" value="P:GPI anchor biosynthetic process"/>
    <property type="evidence" value="ECO:0007669"/>
    <property type="project" value="TreeGrafter"/>
</dbReference>
<dbReference type="GO" id="GO:0016020">
    <property type="term" value="C:membrane"/>
    <property type="evidence" value="ECO:0007669"/>
    <property type="project" value="GOC"/>
</dbReference>
<dbReference type="GO" id="GO:0004519">
    <property type="term" value="F:endonuclease activity"/>
    <property type="evidence" value="ECO:0007669"/>
    <property type="project" value="UniProtKB-KW"/>
</dbReference>
<dbReference type="SUPFAM" id="SSF56219">
    <property type="entry name" value="DNase I-like"/>
    <property type="match status" value="1"/>
</dbReference>
<keyword evidence="3" id="KW-0540">Nuclease</keyword>
<dbReference type="Proteomes" id="UP000675920">
    <property type="component" value="Unplaced"/>
</dbReference>
<keyword evidence="3" id="KW-0255">Endonuclease</keyword>
<organism evidence="2 3">
    <name type="scientific">Derxia gummosa DSM 723</name>
    <dbReference type="NCBI Taxonomy" id="1121388"/>
    <lineage>
        <taxon>Bacteria</taxon>
        <taxon>Pseudomonadati</taxon>
        <taxon>Pseudomonadota</taxon>
        <taxon>Betaproteobacteria</taxon>
        <taxon>Burkholderiales</taxon>
        <taxon>Alcaligenaceae</taxon>
        <taxon>Derxia</taxon>
    </lineage>
</organism>
<dbReference type="AlphaFoldDB" id="A0A9W3ECN6"/>
<dbReference type="PANTHER" id="PTHR14859:SF1">
    <property type="entry name" value="PGAP2-INTERACTING PROTEIN"/>
    <property type="match status" value="1"/>
</dbReference>
<dbReference type="InterPro" id="IPR051916">
    <property type="entry name" value="GPI-anchor_lipid_remodeler"/>
</dbReference>
<evidence type="ECO:0000313" key="2">
    <source>
        <dbReference type="Proteomes" id="UP000675920"/>
    </source>
</evidence>
<dbReference type="PANTHER" id="PTHR14859">
    <property type="entry name" value="CALCOFLUOR WHITE HYPERSENSITIVE PROTEIN PRECURSOR"/>
    <property type="match status" value="1"/>
</dbReference>
<dbReference type="InterPro" id="IPR005135">
    <property type="entry name" value="Endo/exonuclease/phosphatase"/>
</dbReference>
<dbReference type="RefSeq" id="WP_169732474.1">
    <property type="nucleotide sequence ID" value="NZ_AXWS01000007.1"/>
</dbReference>
<feature type="domain" description="Endonuclease/exonuclease/phosphatase" evidence="1">
    <location>
        <begin position="5"/>
        <end position="228"/>
    </location>
</feature>
<dbReference type="InterPro" id="IPR036691">
    <property type="entry name" value="Endo/exonu/phosph_ase_sf"/>
</dbReference>